<evidence type="ECO:0000313" key="3">
    <source>
        <dbReference type="Proteomes" id="UP000245535"/>
    </source>
</evidence>
<keyword evidence="1" id="KW-0472">Membrane</keyword>
<reference evidence="2 3" key="1">
    <citation type="submission" date="2018-03" db="EMBL/GenBank/DDBJ databases">
        <title>Genomic Encyclopedia of Archaeal and Bacterial Type Strains, Phase II (KMG-II): from individual species to whole genera.</title>
        <authorList>
            <person name="Goeker M."/>
        </authorList>
    </citation>
    <scope>NUCLEOTIDE SEQUENCE [LARGE SCALE GENOMIC DNA]</scope>
    <source>
        <strain evidence="2 3">DSM 28229</strain>
    </source>
</reference>
<evidence type="ECO:0008006" key="4">
    <source>
        <dbReference type="Google" id="ProtNLM"/>
    </source>
</evidence>
<protein>
    <recommendedName>
        <fullName evidence="4">PAS domain-containing protein</fullName>
    </recommendedName>
</protein>
<keyword evidence="3" id="KW-1185">Reference proteome</keyword>
<feature type="transmembrane region" description="Helical" evidence="1">
    <location>
        <begin position="25"/>
        <end position="44"/>
    </location>
</feature>
<dbReference type="EMBL" id="QGDO01000001">
    <property type="protein sequence ID" value="PWJ44888.1"/>
    <property type="molecule type" value="Genomic_DNA"/>
</dbReference>
<evidence type="ECO:0000313" key="2">
    <source>
        <dbReference type="EMBL" id="PWJ44888.1"/>
    </source>
</evidence>
<evidence type="ECO:0000256" key="1">
    <source>
        <dbReference type="SAM" id="Phobius"/>
    </source>
</evidence>
<proteinExistence type="predicted"/>
<sequence>MLKQSVLFPPLNRLRKRIHIQQLKYSYYIGFFMIVAFVIVSQLVTQNHLKHQESALLSIQQSEQLTEKLKEFTYKLMVFDEKADKDSKQVAIQKLRQLLASWKEAQKVFETESYSIHKNLFQEKTKELLDHDLLIISKTIDDSALHILSILDTENEKERQKLLISLIELEDEYLAILKVIYTQSQIILQKNIEKYINVQSVFFILILCSIGIIFFIIYLPTLDIIKLNVSEFNKKEYELQSEIKNLDDHCKHIENAYIELSAQPTKEPIQYLLLKSDLSSNIFFTTDHFRKITGLDEEDEPTNLINWIGQTNSFTKENWEQTLKGKWSGELKIFTAKNKEIILDAHLIRNEDVIFLIAADITNTQKANSIRAKLL</sequence>
<gene>
    <name evidence="2" type="ORF">BC781_1011277</name>
</gene>
<keyword evidence="1" id="KW-1133">Transmembrane helix</keyword>
<comment type="caution">
    <text evidence="2">The sequence shown here is derived from an EMBL/GenBank/DDBJ whole genome shotgun (WGS) entry which is preliminary data.</text>
</comment>
<name>A0A315ZJ74_SEDFL</name>
<accession>A0A315ZJ74</accession>
<organism evidence="2 3">
    <name type="scientific">Sediminitomix flava</name>
    <dbReference type="NCBI Taxonomy" id="379075"/>
    <lineage>
        <taxon>Bacteria</taxon>
        <taxon>Pseudomonadati</taxon>
        <taxon>Bacteroidota</taxon>
        <taxon>Cytophagia</taxon>
        <taxon>Cytophagales</taxon>
        <taxon>Flammeovirgaceae</taxon>
        <taxon>Sediminitomix</taxon>
    </lineage>
</organism>
<dbReference type="AlphaFoldDB" id="A0A315ZJ74"/>
<dbReference type="Proteomes" id="UP000245535">
    <property type="component" value="Unassembled WGS sequence"/>
</dbReference>
<keyword evidence="1" id="KW-0812">Transmembrane</keyword>
<feature type="transmembrane region" description="Helical" evidence="1">
    <location>
        <begin position="201"/>
        <end position="225"/>
    </location>
</feature>